<keyword evidence="2" id="KW-0238">DNA-binding</keyword>
<sequence>MSRNLRDLQMTILWISGKVYNPKDTVNKHKHNFYQLQLLLNGRATTIIDKKTYHLFPNEICIIKKNKTHEFSFTRESVVVDIKFIIDSSLAHMLNKYLTKDVYQLESGDELKYLLTEARSLDENSPDCAISLMALDSYLKYFILRFIKNMKKQENTKRKLSFELREKVLSTNKKFTILDYMQKHYSQPITLNYLSNKFSYSKNYIIKLFKDNLNLTPIQALQIIRIEQAKSFLEYTHDSIELIANKVGMEATYFTKLFTRYEKVSPRKYRSQIKRKRLENITLMKNFDIAKQPEVHKKGNVFIYSRDSS</sequence>
<dbReference type="Pfam" id="PF12833">
    <property type="entry name" value="HTH_18"/>
    <property type="match status" value="1"/>
</dbReference>
<dbReference type="SUPFAM" id="SSF46689">
    <property type="entry name" value="Homeodomain-like"/>
    <property type="match status" value="1"/>
</dbReference>
<dbReference type="InterPro" id="IPR018060">
    <property type="entry name" value="HTH_AraC"/>
</dbReference>
<dbReference type="Pfam" id="PF02311">
    <property type="entry name" value="AraC_binding"/>
    <property type="match status" value="1"/>
</dbReference>
<accession>A0ABX5Q4M9</accession>
<dbReference type="InterPro" id="IPR037923">
    <property type="entry name" value="HTH-like"/>
</dbReference>
<evidence type="ECO:0000256" key="2">
    <source>
        <dbReference type="ARBA" id="ARBA00023125"/>
    </source>
</evidence>
<proteinExistence type="predicted"/>
<reference evidence="5 6" key="1">
    <citation type="submission" date="2018-01" db="EMBL/GenBank/DDBJ databases">
        <title>Complete genome sequencing of Sporolactobacillus terrae DLG3.</title>
        <authorList>
            <person name="Nam Y.-D."/>
            <person name="Kang J."/>
            <person name="Chung W.-H."/>
        </authorList>
    </citation>
    <scope>NUCLEOTIDE SEQUENCE [LARGE SCALE GENOMIC DNA]</scope>
    <source>
        <strain evidence="5 6">DLG3</strain>
    </source>
</reference>
<keyword evidence="1" id="KW-0805">Transcription regulation</keyword>
<dbReference type="Gene3D" id="1.10.10.60">
    <property type="entry name" value="Homeodomain-like"/>
    <property type="match status" value="2"/>
</dbReference>
<dbReference type="PANTHER" id="PTHR43280">
    <property type="entry name" value="ARAC-FAMILY TRANSCRIPTIONAL REGULATOR"/>
    <property type="match status" value="1"/>
</dbReference>
<dbReference type="SUPFAM" id="SSF51215">
    <property type="entry name" value="Regulatory protein AraC"/>
    <property type="match status" value="1"/>
</dbReference>
<dbReference type="InterPro" id="IPR014710">
    <property type="entry name" value="RmlC-like_jellyroll"/>
</dbReference>
<feature type="domain" description="HTH araC/xylS-type" evidence="4">
    <location>
        <begin position="175"/>
        <end position="272"/>
    </location>
</feature>
<name>A0ABX5Q4M9_9BACL</name>
<evidence type="ECO:0000313" key="6">
    <source>
        <dbReference type="Proteomes" id="UP000285882"/>
    </source>
</evidence>
<dbReference type="PROSITE" id="PS01124">
    <property type="entry name" value="HTH_ARAC_FAMILY_2"/>
    <property type="match status" value="1"/>
</dbReference>
<dbReference type="PANTHER" id="PTHR43280:SF28">
    <property type="entry name" value="HTH-TYPE TRANSCRIPTIONAL ACTIVATOR RHAS"/>
    <property type="match status" value="1"/>
</dbReference>
<evidence type="ECO:0000256" key="3">
    <source>
        <dbReference type="ARBA" id="ARBA00023163"/>
    </source>
</evidence>
<evidence type="ECO:0000313" key="5">
    <source>
        <dbReference type="EMBL" id="QAA21603.1"/>
    </source>
</evidence>
<dbReference type="EMBL" id="CP025688">
    <property type="protein sequence ID" value="QAA21603.1"/>
    <property type="molecule type" value="Genomic_DNA"/>
</dbReference>
<gene>
    <name evidence="5" type="ORF">C0674_02630</name>
</gene>
<dbReference type="Gene3D" id="2.60.120.10">
    <property type="entry name" value="Jelly Rolls"/>
    <property type="match status" value="1"/>
</dbReference>
<dbReference type="SMART" id="SM00342">
    <property type="entry name" value="HTH_ARAC"/>
    <property type="match status" value="1"/>
</dbReference>
<protein>
    <recommendedName>
        <fullName evidence="4">HTH araC/xylS-type domain-containing protein</fullName>
    </recommendedName>
</protein>
<organism evidence="5 6">
    <name type="scientific">Sporolactobacillus terrae</name>
    <dbReference type="NCBI Taxonomy" id="269673"/>
    <lineage>
        <taxon>Bacteria</taxon>
        <taxon>Bacillati</taxon>
        <taxon>Bacillota</taxon>
        <taxon>Bacilli</taxon>
        <taxon>Bacillales</taxon>
        <taxon>Sporolactobacillaceae</taxon>
        <taxon>Sporolactobacillus</taxon>
    </lineage>
</organism>
<evidence type="ECO:0000256" key="1">
    <source>
        <dbReference type="ARBA" id="ARBA00023015"/>
    </source>
</evidence>
<keyword evidence="6" id="KW-1185">Reference proteome</keyword>
<dbReference type="Proteomes" id="UP000285882">
    <property type="component" value="Chromosome"/>
</dbReference>
<keyword evidence="3" id="KW-0804">Transcription</keyword>
<dbReference type="InterPro" id="IPR003313">
    <property type="entry name" value="AraC-bd"/>
</dbReference>
<evidence type="ECO:0000259" key="4">
    <source>
        <dbReference type="PROSITE" id="PS01124"/>
    </source>
</evidence>
<dbReference type="InterPro" id="IPR009057">
    <property type="entry name" value="Homeodomain-like_sf"/>
</dbReference>